<feature type="transmembrane region" description="Helical" evidence="8">
    <location>
        <begin position="49"/>
        <end position="66"/>
    </location>
</feature>
<evidence type="ECO:0000256" key="4">
    <source>
        <dbReference type="ARBA" id="ARBA00022692"/>
    </source>
</evidence>
<comment type="subcellular location">
    <subcellularLocation>
        <location evidence="1">Membrane</location>
        <topology evidence="1">Multi-pass membrane protein</topology>
    </subcellularLocation>
</comment>
<evidence type="ECO:0000256" key="3">
    <source>
        <dbReference type="ARBA" id="ARBA00022448"/>
    </source>
</evidence>
<evidence type="ECO:0000256" key="8">
    <source>
        <dbReference type="SAM" id="Phobius"/>
    </source>
</evidence>
<protein>
    <submittedName>
        <fullName evidence="10">General substrate transporter</fullName>
    </submittedName>
</protein>
<dbReference type="PROSITE" id="PS51257">
    <property type="entry name" value="PROKAR_LIPOPROTEIN"/>
    <property type="match status" value="1"/>
</dbReference>
<dbReference type="GO" id="GO:0005351">
    <property type="term" value="F:carbohydrate:proton symporter activity"/>
    <property type="evidence" value="ECO:0007669"/>
    <property type="project" value="TreeGrafter"/>
</dbReference>
<dbReference type="CDD" id="cd17356">
    <property type="entry name" value="MFS_HXT"/>
    <property type="match status" value="1"/>
</dbReference>
<dbReference type="NCBIfam" id="TIGR00879">
    <property type="entry name" value="SP"/>
    <property type="match status" value="1"/>
</dbReference>
<dbReference type="Pfam" id="PF00083">
    <property type="entry name" value="Sugar_tr"/>
    <property type="match status" value="1"/>
</dbReference>
<reference evidence="10" key="1">
    <citation type="journal article" date="2020" name="Stud. Mycol.">
        <title>101 Dothideomycetes genomes: a test case for predicting lifestyles and emergence of pathogens.</title>
        <authorList>
            <person name="Haridas S."/>
            <person name="Albert R."/>
            <person name="Binder M."/>
            <person name="Bloem J."/>
            <person name="Labutti K."/>
            <person name="Salamov A."/>
            <person name="Andreopoulos B."/>
            <person name="Baker S."/>
            <person name="Barry K."/>
            <person name="Bills G."/>
            <person name="Bluhm B."/>
            <person name="Cannon C."/>
            <person name="Castanera R."/>
            <person name="Culley D."/>
            <person name="Daum C."/>
            <person name="Ezra D."/>
            <person name="Gonzalez J."/>
            <person name="Henrissat B."/>
            <person name="Kuo A."/>
            <person name="Liang C."/>
            <person name="Lipzen A."/>
            <person name="Lutzoni F."/>
            <person name="Magnuson J."/>
            <person name="Mondo S."/>
            <person name="Nolan M."/>
            <person name="Ohm R."/>
            <person name="Pangilinan J."/>
            <person name="Park H.-J."/>
            <person name="Ramirez L."/>
            <person name="Alfaro M."/>
            <person name="Sun H."/>
            <person name="Tritt A."/>
            <person name="Yoshinaga Y."/>
            <person name="Zwiers L.-H."/>
            <person name="Turgeon B."/>
            <person name="Goodwin S."/>
            <person name="Spatafora J."/>
            <person name="Crous P."/>
            <person name="Grigoriev I."/>
        </authorList>
    </citation>
    <scope>NUCLEOTIDE SEQUENCE</scope>
    <source>
        <strain evidence="10">CBS 121739</strain>
    </source>
</reference>
<dbReference type="PRINTS" id="PR00171">
    <property type="entry name" value="SUGRTRNSPORT"/>
</dbReference>
<dbReference type="InterPro" id="IPR003663">
    <property type="entry name" value="Sugar/inositol_transpt"/>
</dbReference>
<dbReference type="InterPro" id="IPR020846">
    <property type="entry name" value="MFS_dom"/>
</dbReference>
<evidence type="ECO:0000256" key="7">
    <source>
        <dbReference type="RuleBase" id="RU003346"/>
    </source>
</evidence>
<dbReference type="InterPro" id="IPR050360">
    <property type="entry name" value="MFS_Sugar_Transporters"/>
</dbReference>
<keyword evidence="5 8" id="KW-1133">Transmembrane helix</keyword>
<evidence type="ECO:0000313" key="10">
    <source>
        <dbReference type="EMBL" id="KAF2755585.1"/>
    </source>
</evidence>
<dbReference type="OrthoDB" id="4142200at2759"/>
<evidence type="ECO:0000259" key="9">
    <source>
        <dbReference type="PROSITE" id="PS50850"/>
    </source>
</evidence>
<dbReference type="PANTHER" id="PTHR48022:SF35">
    <property type="entry name" value="MAJOR FACILITATOR SUPERFAMILY (MFS) PROFILE DOMAIN-CONTAINING PROTEIN"/>
    <property type="match status" value="1"/>
</dbReference>
<name>A0A6A6VZD0_9PEZI</name>
<evidence type="ECO:0000256" key="5">
    <source>
        <dbReference type="ARBA" id="ARBA00022989"/>
    </source>
</evidence>
<feature type="transmembrane region" description="Helical" evidence="8">
    <location>
        <begin position="282"/>
        <end position="305"/>
    </location>
</feature>
<dbReference type="FunFam" id="1.20.1250.20:FF:000026">
    <property type="entry name" value="MFS quinate transporter QutD"/>
    <property type="match status" value="1"/>
</dbReference>
<organism evidence="10 11">
    <name type="scientific">Pseudovirgaria hyperparasitica</name>
    <dbReference type="NCBI Taxonomy" id="470096"/>
    <lineage>
        <taxon>Eukaryota</taxon>
        <taxon>Fungi</taxon>
        <taxon>Dikarya</taxon>
        <taxon>Ascomycota</taxon>
        <taxon>Pezizomycotina</taxon>
        <taxon>Dothideomycetes</taxon>
        <taxon>Dothideomycetes incertae sedis</taxon>
        <taxon>Acrospermales</taxon>
        <taxon>Acrospermaceae</taxon>
        <taxon>Pseudovirgaria</taxon>
    </lineage>
</organism>
<dbReference type="Gene3D" id="1.20.1250.20">
    <property type="entry name" value="MFS general substrate transporter like domains"/>
    <property type="match status" value="1"/>
</dbReference>
<feature type="transmembrane region" description="Helical" evidence="8">
    <location>
        <begin position="116"/>
        <end position="141"/>
    </location>
</feature>
<dbReference type="RefSeq" id="XP_033598036.1">
    <property type="nucleotide sequence ID" value="XM_033738980.1"/>
</dbReference>
<dbReference type="SUPFAM" id="SSF103473">
    <property type="entry name" value="MFS general substrate transporter"/>
    <property type="match status" value="1"/>
</dbReference>
<proteinExistence type="inferred from homology"/>
<dbReference type="PROSITE" id="PS50850">
    <property type="entry name" value="MFS"/>
    <property type="match status" value="1"/>
</dbReference>
<keyword evidence="11" id="KW-1185">Reference proteome</keyword>
<dbReference type="InterPro" id="IPR005828">
    <property type="entry name" value="MFS_sugar_transport-like"/>
</dbReference>
<feature type="transmembrane region" description="Helical" evidence="8">
    <location>
        <begin position="434"/>
        <end position="452"/>
    </location>
</feature>
<keyword evidence="3 7" id="KW-0813">Transport</keyword>
<evidence type="ECO:0000256" key="1">
    <source>
        <dbReference type="ARBA" id="ARBA00004141"/>
    </source>
</evidence>
<feature type="transmembrane region" description="Helical" evidence="8">
    <location>
        <begin position="153"/>
        <end position="172"/>
    </location>
</feature>
<feature type="transmembrane region" description="Helical" evidence="8">
    <location>
        <begin position="317"/>
        <end position="338"/>
    </location>
</feature>
<dbReference type="Proteomes" id="UP000799437">
    <property type="component" value="Unassembled WGS sequence"/>
</dbReference>
<feature type="transmembrane region" description="Helical" evidence="8">
    <location>
        <begin position="388"/>
        <end position="413"/>
    </location>
</feature>
<dbReference type="AlphaFoldDB" id="A0A6A6VZD0"/>
<dbReference type="GO" id="GO:0016020">
    <property type="term" value="C:membrane"/>
    <property type="evidence" value="ECO:0007669"/>
    <property type="project" value="UniProtKB-SubCell"/>
</dbReference>
<dbReference type="PROSITE" id="PS00217">
    <property type="entry name" value="SUGAR_TRANSPORT_2"/>
    <property type="match status" value="1"/>
</dbReference>
<keyword evidence="4 8" id="KW-0812">Transmembrane</keyword>
<evidence type="ECO:0000313" key="11">
    <source>
        <dbReference type="Proteomes" id="UP000799437"/>
    </source>
</evidence>
<dbReference type="EMBL" id="ML996577">
    <property type="protein sequence ID" value="KAF2755585.1"/>
    <property type="molecule type" value="Genomic_DNA"/>
</dbReference>
<keyword evidence="6 8" id="KW-0472">Membrane</keyword>
<feature type="domain" description="Major facilitator superfamily (MFS) profile" evidence="9">
    <location>
        <begin position="10"/>
        <end position="481"/>
    </location>
</feature>
<dbReference type="PANTHER" id="PTHR48022">
    <property type="entry name" value="PLASTIDIC GLUCOSE TRANSPORTER 4"/>
    <property type="match status" value="1"/>
</dbReference>
<gene>
    <name evidence="10" type="ORF">EJ05DRAFT_106692</name>
</gene>
<dbReference type="InterPro" id="IPR005829">
    <property type="entry name" value="Sugar_transporter_CS"/>
</dbReference>
<accession>A0A6A6VZD0</accession>
<feature type="transmembrane region" description="Helical" evidence="8">
    <location>
        <begin position="347"/>
        <end position="368"/>
    </location>
</feature>
<dbReference type="GeneID" id="54480034"/>
<feature type="transmembrane region" description="Helical" evidence="8">
    <location>
        <begin position="78"/>
        <end position="96"/>
    </location>
</feature>
<evidence type="ECO:0000256" key="6">
    <source>
        <dbReference type="ARBA" id="ARBA00023136"/>
    </source>
</evidence>
<evidence type="ECO:0000256" key="2">
    <source>
        <dbReference type="ARBA" id="ARBA00010992"/>
    </source>
</evidence>
<feature type="transmembrane region" description="Helical" evidence="8">
    <location>
        <begin position="192"/>
        <end position="214"/>
    </location>
</feature>
<dbReference type="InterPro" id="IPR036259">
    <property type="entry name" value="MFS_trans_sf"/>
</dbReference>
<feature type="transmembrane region" description="Helical" evidence="8">
    <location>
        <begin position="458"/>
        <end position="477"/>
    </location>
</feature>
<comment type="similarity">
    <text evidence="2 7">Belongs to the major facilitator superfamily. Sugar transporter (TC 2.A.1.1) family.</text>
</comment>
<sequence length="570" mass="62510">MKTVTNVYAVCAFAALGGCLFGMDIASMSGVLGTSAYKNYFNHPRSFTQGYITASMPLGSIFSTLGSSCMSDRFSRKIAIQLACILWIIGSAYVLHSLSKCPTLIILRRLQSGSNGVPMLCVGRFVAGLGVGIASAVVPVYQAEIAPKEIRGRVVTLQQWAITWGILIQYFVQYGASHVGNGPDSPTQSTAAFRIPWALQTIPAFILAIGLFWFPYSPRWLAGQDRWEEAIMVLADLHAHGNVKHPKVLAQYREIEEALRFEKEVAAAGWSGLLDKKIAKRVLSGMSVQTWAQLCGMNVMMYYIVYIMETANIGTPLLTASIQYIINVVLTLPAILYIDTWGRRPTLLLGALSMMALLFTSGALQAIYGTPTTVPDSDLSWHIVDNAPASRGVVACSYLFVATFAVSWGPVSWTYPAEIFPNRVRAKGTSLTTATNWVFNTVLAFAVPPLLYRIGWRMYILFGTFNAIAFVQVFFTIPETKQFSLEEMDAVFEGPAWRGPKKESRLDDLELQIECGVVDVRGPKGLDWEDRGSWEGSSSMSKGGIGVETTVEMRESWVDSGGWAGPGRAL</sequence>